<name>A0A2N0ZN16_9BACI</name>
<dbReference type="RefSeq" id="WP_101226213.1">
    <property type="nucleotide sequence ID" value="NZ_JARSFA010000023.1"/>
</dbReference>
<proteinExistence type="predicted"/>
<keyword evidence="2" id="KW-1185">Reference proteome</keyword>
<gene>
    <name evidence="1" type="ORF">CWS20_01005</name>
</gene>
<dbReference type="AlphaFoldDB" id="A0A2N0ZN16"/>
<evidence type="ECO:0000313" key="1">
    <source>
        <dbReference type="EMBL" id="PKG30904.1"/>
    </source>
</evidence>
<reference evidence="1 2" key="1">
    <citation type="journal article" date="2010" name="Int. J. Syst. Evol. Microbiol.">
        <title>Bacillus horneckiae sp. nov., isolated from a spacecraft-assembly clean room.</title>
        <authorList>
            <person name="Vaishampayan P."/>
            <person name="Probst A."/>
            <person name="Krishnamurthi S."/>
            <person name="Ghosh S."/>
            <person name="Osman S."/>
            <person name="McDowall A."/>
            <person name="Ruckmani A."/>
            <person name="Mayilraj S."/>
            <person name="Venkateswaran K."/>
        </authorList>
    </citation>
    <scope>NUCLEOTIDE SEQUENCE [LARGE SCALE GENOMIC DNA]</scope>
    <source>
        <strain evidence="2">1PO1SC</strain>
    </source>
</reference>
<evidence type="ECO:0000313" key="2">
    <source>
        <dbReference type="Proteomes" id="UP000233343"/>
    </source>
</evidence>
<sequence>MEITSKTTGIEGIELLPRDLLIDLLKNNSEQLDDILQGYYMLRLKDLLVLEANDNKKVLNRDIANLINKSPSYVSTRIRSAKENIPVPGKQGRRSFETYELDEIIGEDIPLRIQSKIGIIPTKDLSEMLNEIAKSFDFYTKEIEWKEVYKDQVKEEKDSRRGRKRYMQVNPDLDSKEFLDKRYPLRLISKEGRLEKDMLVGYLEEAAIRFLKLANQEDLTKFTKVN</sequence>
<dbReference type="Proteomes" id="UP000233343">
    <property type="component" value="Unassembled WGS sequence"/>
</dbReference>
<accession>A0A2N0ZN16</accession>
<comment type="caution">
    <text evidence="1">The sequence shown here is derived from an EMBL/GenBank/DDBJ whole genome shotgun (WGS) entry which is preliminary data.</text>
</comment>
<protein>
    <submittedName>
        <fullName evidence="1">Uncharacterized protein</fullName>
    </submittedName>
</protein>
<dbReference type="EMBL" id="PISD01000003">
    <property type="protein sequence ID" value="PKG30904.1"/>
    <property type="molecule type" value="Genomic_DNA"/>
</dbReference>
<organism evidence="1 2">
    <name type="scientific">Cytobacillus horneckiae</name>
    <dbReference type="NCBI Taxonomy" id="549687"/>
    <lineage>
        <taxon>Bacteria</taxon>
        <taxon>Bacillati</taxon>
        <taxon>Bacillota</taxon>
        <taxon>Bacilli</taxon>
        <taxon>Bacillales</taxon>
        <taxon>Bacillaceae</taxon>
        <taxon>Cytobacillus</taxon>
    </lineage>
</organism>